<dbReference type="AlphaFoldDB" id="A0A427XMV3"/>
<dbReference type="InterPro" id="IPR033121">
    <property type="entry name" value="PEPTIDASE_A1"/>
</dbReference>
<gene>
    <name evidence="4" type="ORF">EHS25_007200</name>
</gene>
<reference evidence="4 5" key="1">
    <citation type="submission" date="2018-11" db="EMBL/GenBank/DDBJ databases">
        <title>Genome sequence of Saitozyma podzolica DSM 27192.</title>
        <authorList>
            <person name="Aliyu H."/>
            <person name="Gorte O."/>
            <person name="Ochsenreither K."/>
        </authorList>
    </citation>
    <scope>NUCLEOTIDE SEQUENCE [LARGE SCALE GENOMIC DNA]</scope>
    <source>
        <strain evidence="4 5">DSM 27192</strain>
    </source>
</reference>
<dbReference type="PANTHER" id="PTHR47966">
    <property type="entry name" value="BETA-SITE APP-CLEAVING ENZYME, ISOFORM A-RELATED"/>
    <property type="match status" value="1"/>
</dbReference>
<accession>A0A427XMV3</accession>
<name>A0A427XMV3_9TREE</name>
<dbReference type="OrthoDB" id="771136at2759"/>
<dbReference type="PROSITE" id="PS51767">
    <property type="entry name" value="PEPTIDASE_A1"/>
    <property type="match status" value="1"/>
</dbReference>
<dbReference type="InterPro" id="IPR034164">
    <property type="entry name" value="Pepsin-like_dom"/>
</dbReference>
<dbReference type="Pfam" id="PF00026">
    <property type="entry name" value="Asp"/>
    <property type="match status" value="1"/>
</dbReference>
<evidence type="ECO:0000313" key="4">
    <source>
        <dbReference type="EMBL" id="RSH80190.1"/>
    </source>
</evidence>
<feature type="transmembrane region" description="Helical" evidence="2">
    <location>
        <begin position="281"/>
        <end position="300"/>
    </location>
</feature>
<keyword evidence="2" id="KW-0812">Transmembrane</keyword>
<sequence length="301" mass="31422">MAGFRVTGQTFAVVNATSSNLIVNPLSGIMGLAWKTIAQTDATPFWQSLASDGAWSSQEMGFYFQRWRGVTGVTQVETSGGEFTMGGVDSSKYIGDINYIPIPSGNTDYWRITVQGMTVQDDSISLSSPQAAIDTGTTLIGVPSSVLQSIYAQIPNAEPMSASTGYSGYYQYPCSTTVSASLQFGGLSYSISNADFSLGSFTRDPSMCTGAFFQIDLDGSSPIQWVAGASFLTNVYSVFRYNPTAVGFAALIGNESSVSNGTVSTSNGGSSFGKSSGASTLAIGNWGVLVSAVMAALAVLL</sequence>
<keyword evidence="5" id="KW-1185">Reference proteome</keyword>
<feature type="domain" description="Peptidase A1" evidence="3">
    <location>
        <begin position="1"/>
        <end position="249"/>
    </location>
</feature>
<dbReference type="SUPFAM" id="SSF50630">
    <property type="entry name" value="Acid proteases"/>
    <property type="match status" value="1"/>
</dbReference>
<dbReference type="InterPro" id="IPR021109">
    <property type="entry name" value="Peptidase_aspartic_dom_sf"/>
</dbReference>
<comment type="caution">
    <text evidence="4">The sequence shown here is derived from an EMBL/GenBank/DDBJ whole genome shotgun (WGS) entry which is preliminary data.</text>
</comment>
<evidence type="ECO:0000256" key="2">
    <source>
        <dbReference type="SAM" id="Phobius"/>
    </source>
</evidence>
<protein>
    <recommendedName>
        <fullName evidence="3">Peptidase A1 domain-containing protein</fullName>
    </recommendedName>
</protein>
<dbReference type="GO" id="GO:0006508">
    <property type="term" value="P:proteolysis"/>
    <property type="evidence" value="ECO:0007669"/>
    <property type="project" value="InterPro"/>
</dbReference>
<dbReference type="Proteomes" id="UP000279259">
    <property type="component" value="Unassembled WGS sequence"/>
</dbReference>
<dbReference type="GO" id="GO:0004190">
    <property type="term" value="F:aspartic-type endopeptidase activity"/>
    <property type="evidence" value="ECO:0007669"/>
    <property type="project" value="InterPro"/>
</dbReference>
<evidence type="ECO:0000256" key="1">
    <source>
        <dbReference type="ARBA" id="ARBA00007447"/>
    </source>
</evidence>
<dbReference type="STRING" id="1890683.A0A427XMV3"/>
<organism evidence="4 5">
    <name type="scientific">Saitozyma podzolica</name>
    <dbReference type="NCBI Taxonomy" id="1890683"/>
    <lineage>
        <taxon>Eukaryota</taxon>
        <taxon>Fungi</taxon>
        <taxon>Dikarya</taxon>
        <taxon>Basidiomycota</taxon>
        <taxon>Agaricomycotina</taxon>
        <taxon>Tremellomycetes</taxon>
        <taxon>Tremellales</taxon>
        <taxon>Trimorphomycetaceae</taxon>
        <taxon>Saitozyma</taxon>
    </lineage>
</organism>
<evidence type="ECO:0000259" key="3">
    <source>
        <dbReference type="PROSITE" id="PS51767"/>
    </source>
</evidence>
<dbReference type="InterPro" id="IPR001461">
    <property type="entry name" value="Aspartic_peptidase_A1"/>
</dbReference>
<evidence type="ECO:0000313" key="5">
    <source>
        <dbReference type="Proteomes" id="UP000279259"/>
    </source>
</evidence>
<dbReference type="EMBL" id="RSCD01000035">
    <property type="protein sequence ID" value="RSH80190.1"/>
    <property type="molecule type" value="Genomic_DNA"/>
</dbReference>
<proteinExistence type="inferred from homology"/>
<dbReference type="PANTHER" id="PTHR47966:SF6">
    <property type="entry name" value="PEPTIDASE A1 DOMAIN-CONTAINING PROTEIN"/>
    <property type="match status" value="1"/>
</dbReference>
<dbReference type="PRINTS" id="PR00792">
    <property type="entry name" value="PEPSIN"/>
</dbReference>
<dbReference type="FunFam" id="2.40.70.10:FF:000067">
    <property type="entry name" value="Endopeptidase, putative"/>
    <property type="match status" value="1"/>
</dbReference>
<dbReference type="Gene3D" id="2.40.70.10">
    <property type="entry name" value="Acid Proteases"/>
    <property type="match status" value="1"/>
</dbReference>
<comment type="similarity">
    <text evidence="1">Belongs to the peptidase A1 family.</text>
</comment>
<keyword evidence="2" id="KW-1133">Transmembrane helix</keyword>
<dbReference type="CDD" id="cd05471">
    <property type="entry name" value="pepsin_like"/>
    <property type="match status" value="1"/>
</dbReference>
<keyword evidence="2" id="KW-0472">Membrane</keyword>